<keyword evidence="7" id="KW-1185">Reference proteome</keyword>
<dbReference type="Gene3D" id="1.20.1050.10">
    <property type="match status" value="1"/>
</dbReference>
<dbReference type="InterPro" id="IPR010987">
    <property type="entry name" value="Glutathione-S-Trfase_C-like"/>
</dbReference>
<sequence length="224" mass="25431">MKLYMHPASTTSRPVVQFIAASSIPCDLQVVDLFSGEHMREPYAAINPNKMVPMLEDGDFRLTESSAILKYLADKTGSPAYPKDLRQRARVNEVMDWFNANLYRDYGYGLIYPQVFPHHKRRSDEAQTATVDWGKERCKAWLQVLNDHVLGGGKTYLCGDEITIADYFGYAILQVGEVIRCDFASYPNVARWMETMRNQPTTPEVYAAIKGFADQVKAQPFVAM</sequence>
<dbReference type="PANTHER" id="PTHR43917">
    <property type="match status" value="1"/>
</dbReference>
<dbReference type="GO" id="GO:0004364">
    <property type="term" value="F:glutathione transferase activity"/>
    <property type="evidence" value="ECO:0007669"/>
    <property type="project" value="TreeGrafter"/>
</dbReference>
<feature type="domain" description="GST N-terminal" evidence="4">
    <location>
        <begin position="1"/>
        <end position="80"/>
    </location>
</feature>
<dbReference type="InterPro" id="IPR004046">
    <property type="entry name" value="GST_C"/>
</dbReference>
<organism evidence="6 7">
    <name type="scientific">Vineibacter terrae</name>
    <dbReference type="NCBI Taxonomy" id="2586908"/>
    <lineage>
        <taxon>Bacteria</taxon>
        <taxon>Pseudomonadati</taxon>
        <taxon>Pseudomonadota</taxon>
        <taxon>Alphaproteobacteria</taxon>
        <taxon>Hyphomicrobiales</taxon>
        <taxon>Vineibacter</taxon>
    </lineage>
</organism>
<dbReference type="InterPro" id="IPR004045">
    <property type="entry name" value="Glutathione_S-Trfase_N"/>
</dbReference>
<dbReference type="GO" id="GO:0005737">
    <property type="term" value="C:cytoplasm"/>
    <property type="evidence" value="ECO:0007669"/>
    <property type="project" value="UniProtKB-SubCell"/>
</dbReference>
<comment type="caution">
    <text evidence="6">The sequence shown here is derived from an EMBL/GenBank/DDBJ whole genome shotgun (WGS) entry which is preliminary data.</text>
</comment>
<dbReference type="Pfam" id="PF02798">
    <property type="entry name" value="GST_N"/>
    <property type="match status" value="1"/>
</dbReference>
<dbReference type="InterPro" id="IPR036282">
    <property type="entry name" value="Glutathione-S-Trfase_C_sf"/>
</dbReference>
<name>A0A5C8P7N5_9HYPH</name>
<keyword evidence="6" id="KW-0808">Transferase</keyword>
<dbReference type="EMBL" id="VDUZ01000093">
    <property type="protein sequence ID" value="TXL69240.1"/>
    <property type="molecule type" value="Genomic_DNA"/>
</dbReference>
<proteinExistence type="inferred from homology"/>
<gene>
    <name evidence="6" type="ORF">FHP25_39865</name>
</gene>
<evidence type="ECO:0000313" key="7">
    <source>
        <dbReference type="Proteomes" id="UP000321638"/>
    </source>
</evidence>
<feature type="domain" description="GST C-terminal" evidence="5">
    <location>
        <begin position="84"/>
        <end position="221"/>
    </location>
</feature>
<evidence type="ECO:0000313" key="6">
    <source>
        <dbReference type="EMBL" id="TXL69240.1"/>
    </source>
</evidence>
<keyword evidence="2" id="KW-0963">Cytoplasm</keyword>
<dbReference type="PANTHER" id="PTHR43917:SF8">
    <property type="entry name" value="GH16740P-RELATED"/>
    <property type="match status" value="1"/>
</dbReference>
<dbReference type="PROSITE" id="PS50405">
    <property type="entry name" value="GST_CTER"/>
    <property type="match status" value="1"/>
</dbReference>
<reference evidence="6 7" key="1">
    <citation type="submission" date="2019-06" db="EMBL/GenBank/DDBJ databases">
        <title>New taxonomy in bacterial strain CC-CFT640, isolated from vineyard.</title>
        <authorList>
            <person name="Lin S.-Y."/>
            <person name="Tsai C.-F."/>
            <person name="Young C.-C."/>
        </authorList>
    </citation>
    <scope>NUCLEOTIDE SEQUENCE [LARGE SCALE GENOMIC DNA]</scope>
    <source>
        <strain evidence="6 7">CC-CFT640</strain>
    </source>
</reference>
<dbReference type="Pfam" id="PF00043">
    <property type="entry name" value="GST_C"/>
    <property type="match status" value="1"/>
</dbReference>
<dbReference type="PROSITE" id="PS50404">
    <property type="entry name" value="GST_NTER"/>
    <property type="match status" value="1"/>
</dbReference>
<comment type="similarity">
    <text evidence="3">Belongs to the GST superfamily.</text>
</comment>
<dbReference type="SFLD" id="SFLDS00019">
    <property type="entry name" value="Glutathione_Transferase_(cytos"/>
    <property type="match status" value="1"/>
</dbReference>
<dbReference type="SUPFAM" id="SSF52833">
    <property type="entry name" value="Thioredoxin-like"/>
    <property type="match status" value="1"/>
</dbReference>
<dbReference type="OrthoDB" id="509852at2"/>
<dbReference type="RefSeq" id="WP_147852593.1">
    <property type="nucleotide sequence ID" value="NZ_VDUZ01000093.1"/>
</dbReference>
<evidence type="ECO:0000256" key="1">
    <source>
        <dbReference type="ARBA" id="ARBA00004496"/>
    </source>
</evidence>
<dbReference type="GO" id="GO:0006749">
    <property type="term" value="P:glutathione metabolic process"/>
    <property type="evidence" value="ECO:0007669"/>
    <property type="project" value="TreeGrafter"/>
</dbReference>
<dbReference type="Gene3D" id="3.40.30.10">
    <property type="entry name" value="Glutaredoxin"/>
    <property type="match status" value="1"/>
</dbReference>
<evidence type="ECO:0000256" key="3">
    <source>
        <dbReference type="RuleBase" id="RU003494"/>
    </source>
</evidence>
<dbReference type="InterPro" id="IPR040079">
    <property type="entry name" value="Glutathione_S-Trfase"/>
</dbReference>
<evidence type="ECO:0000256" key="2">
    <source>
        <dbReference type="ARBA" id="ARBA00022490"/>
    </source>
</evidence>
<dbReference type="InterPro" id="IPR051369">
    <property type="entry name" value="GST_Theta"/>
</dbReference>
<dbReference type="AlphaFoldDB" id="A0A5C8P7N5"/>
<accession>A0A5C8P7N5</accession>
<comment type="subcellular location">
    <subcellularLocation>
        <location evidence="1">Cytoplasm</location>
    </subcellularLocation>
</comment>
<dbReference type="InterPro" id="IPR036249">
    <property type="entry name" value="Thioredoxin-like_sf"/>
</dbReference>
<evidence type="ECO:0000259" key="4">
    <source>
        <dbReference type="PROSITE" id="PS50404"/>
    </source>
</evidence>
<evidence type="ECO:0000259" key="5">
    <source>
        <dbReference type="PROSITE" id="PS50405"/>
    </source>
</evidence>
<dbReference type="SUPFAM" id="SSF47616">
    <property type="entry name" value="GST C-terminal domain-like"/>
    <property type="match status" value="1"/>
</dbReference>
<dbReference type="Proteomes" id="UP000321638">
    <property type="component" value="Unassembled WGS sequence"/>
</dbReference>
<protein>
    <submittedName>
        <fullName evidence="6">Glutathione S-transferase family protein</fullName>
    </submittedName>
</protein>
<dbReference type="SFLD" id="SFLDG00358">
    <property type="entry name" value="Main_(cytGST)"/>
    <property type="match status" value="1"/>
</dbReference>